<comment type="caution">
    <text evidence="2">The sequence shown here is derived from an EMBL/GenBank/DDBJ whole genome shotgun (WGS) entry which is preliminary data.</text>
</comment>
<accession>A0A2M7V990</accession>
<keyword evidence="1" id="KW-1133">Transmembrane helix</keyword>
<feature type="transmembrane region" description="Helical" evidence="1">
    <location>
        <begin position="6"/>
        <end position="22"/>
    </location>
</feature>
<keyword evidence="1" id="KW-0812">Transmembrane</keyword>
<evidence type="ECO:0000313" key="3">
    <source>
        <dbReference type="Proteomes" id="UP000228568"/>
    </source>
</evidence>
<dbReference type="AlphaFoldDB" id="A0A2M7V990"/>
<gene>
    <name evidence="2" type="ORF">COX81_00900</name>
</gene>
<dbReference type="Proteomes" id="UP000228568">
    <property type="component" value="Unassembled WGS sequence"/>
</dbReference>
<proteinExistence type="predicted"/>
<dbReference type="EMBL" id="PFPK01000013">
    <property type="protein sequence ID" value="PIZ95374.1"/>
    <property type="molecule type" value="Genomic_DNA"/>
</dbReference>
<protein>
    <submittedName>
        <fullName evidence="2">Uncharacterized protein</fullName>
    </submittedName>
</protein>
<feature type="non-terminal residue" evidence="2">
    <location>
        <position position="219"/>
    </location>
</feature>
<feature type="transmembrane region" description="Helical" evidence="1">
    <location>
        <begin position="99"/>
        <end position="119"/>
    </location>
</feature>
<keyword evidence="1" id="KW-0472">Membrane</keyword>
<organism evidence="2 3">
    <name type="scientific">Candidatus Magasanikbacteria bacterium CG_4_10_14_0_2_um_filter_37_12</name>
    <dbReference type="NCBI Taxonomy" id="1974637"/>
    <lineage>
        <taxon>Bacteria</taxon>
        <taxon>Candidatus Magasanikiibacteriota</taxon>
    </lineage>
</organism>
<reference evidence="3" key="1">
    <citation type="submission" date="2017-09" db="EMBL/GenBank/DDBJ databases">
        <title>Depth-based differentiation of microbial function through sediment-hosted aquifers and enrichment of novel symbionts in the deep terrestrial subsurface.</title>
        <authorList>
            <person name="Probst A.J."/>
            <person name="Ladd B."/>
            <person name="Jarett J.K."/>
            <person name="Geller-Mcgrath D.E."/>
            <person name="Sieber C.M.K."/>
            <person name="Emerson J.B."/>
            <person name="Anantharaman K."/>
            <person name="Thomas B.C."/>
            <person name="Malmstrom R."/>
            <person name="Stieglmeier M."/>
            <person name="Klingl A."/>
            <person name="Woyke T."/>
            <person name="Ryan C.M."/>
            <person name="Banfield J.F."/>
        </authorList>
    </citation>
    <scope>NUCLEOTIDE SEQUENCE [LARGE SCALE GENOMIC DNA]</scope>
</reference>
<name>A0A2M7V990_9BACT</name>
<evidence type="ECO:0000313" key="2">
    <source>
        <dbReference type="EMBL" id="PIZ95374.1"/>
    </source>
</evidence>
<sequence length="219" mass="24783">MAFWLTFSIRLVIIGFAMSFFWKKIFLKFLYSLVFIKRGIVWAWYKMVVKQFVVIRNVYHESLGVLVYKFFFFIKKHIFVKVSFHSKNTLEFFGKRSTLQVVLFVAVFVIMIPHTRLYTMGVNKIAGQRTLLYSLVGTGDQYYNPEDLFVEEGALQIEPARTWREGSVSVGVQTSAGEDTVLSPKEISSISAGGTAVTKPTILPGVDLPVTGTGEALVQ</sequence>
<evidence type="ECO:0000256" key="1">
    <source>
        <dbReference type="SAM" id="Phobius"/>
    </source>
</evidence>